<evidence type="ECO:0000256" key="7">
    <source>
        <dbReference type="ARBA" id="ARBA00047942"/>
    </source>
</evidence>
<evidence type="ECO:0000256" key="1">
    <source>
        <dbReference type="ARBA" id="ARBA00011900"/>
    </source>
</evidence>
<dbReference type="PROSITE" id="PS00092">
    <property type="entry name" value="N6_MTASE"/>
    <property type="match status" value="1"/>
</dbReference>
<sequence>MGSLRIKHSGQVFTPDYLVADILDFCGYVESPRILGKHIIDNSCGEGAFLCEIVGRYCRAFRAGNDDIALLKDELQTYIHGIEIDAGTYERCIENLNLVALKFGVTDVDWDIIEGNALKIKIYDGAMDFVVGNPPYVRVHNLETDYTDVKQFTFANGGMTDLFLVFFELGLRMLSAGGRLCYITPSSWLNSLAGENMRREIVLRKYLTGVVDMGHFQPFKATTYTLISRFEKVEDNDRIDYNVYDERVGKIRHIDTLSYDEIQINRKFYLSGKKELELLKRIRLSASDSYVRVKNGFATLFDDVFIGELPFMEYTIPVLKASTGKWSRAFFPYDEKGSPLAYELLSESESVCRYLEDHAEKLLKGRKRSETPDWFLYGRTQALKDVCILKYAVNTCIKGVESIKLTEVPPGCGLYSGLYILPDKGVTFDMLDRIIRNEEFIRYVSLLKNYKSGGYYTFNSKDLELYINYKIQLEYGKGRDNLSTGQLGLFESAY</sequence>
<dbReference type="GO" id="GO:0009307">
    <property type="term" value="P:DNA restriction-modification system"/>
    <property type="evidence" value="ECO:0007669"/>
    <property type="project" value="UniProtKB-KW"/>
</dbReference>
<dbReference type="PANTHER" id="PTHR33841:SF6">
    <property type="entry name" value="TYPE II METHYLTRANSFERASE M.HINDII"/>
    <property type="match status" value="1"/>
</dbReference>
<dbReference type="EC" id="2.1.1.72" evidence="1"/>
<organism evidence="9 10">
    <name type="scientific">Barnesiella intestinihominis YIT 11860</name>
    <dbReference type="NCBI Taxonomy" id="742726"/>
    <lineage>
        <taxon>Bacteria</taxon>
        <taxon>Pseudomonadati</taxon>
        <taxon>Bacteroidota</taxon>
        <taxon>Bacteroidia</taxon>
        <taxon>Bacteroidales</taxon>
        <taxon>Barnesiellaceae</taxon>
        <taxon>Barnesiella</taxon>
    </lineage>
</organism>
<keyword evidence="6" id="KW-0238">DNA-binding</keyword>
<evidence type="ECO:0000256" key="5">
    <source>
        <dbReference type="ARBA" id="ARBA00022747"/>
    </source>
</evidence>
<dbReference type="Pfam" id="PF07669">
    <property type="entry name" value="Eco57I"/>
    <property type="match status" value="1"/>
</dbReference>
<dbReference type="RefSeq" id="WP_008861267.1">
    <property type="nucleotide sequence ID" value="NZ_JH815203.1"/>
</dbReference>
<comment type="caution">
    <text evidence="9">The sequence shown here is derived from an EMBL/GenBank/DDBJ whole genome shotgun (WGS) entry which is preliminary data.</text>
</comment>
<dbReference type="InterPro" id="IPR050953">
    <property type="entry name" value="N4_N6_ade-DNA_methylase"/>
</dbReference>
<dbReference type="PATRIC" id="fig|742726.3.peg.825"/>
<keyword evidence="4" id="KW-0949">S-adenosyl-L-methionine</keyword>
<dbReference type="GO" id="GO:0032259">
    <property type="term" value="P:methylation"/>
    <property type="evidence" value="ECO:0007669"/>
    <property type="project" value="UniProtKB-KW"/>
</dbReference>
<evidence type="ECO:0000313" key="9">
    <source>
        <dbReference type="EMBL" id="EJZ65392.1"/>
    </source>
</evidence>
<dbReference type="AlphaFoldDB" id="K0X1I9"/>
<comment type="catalytic activity">
    <reaction evidence="7">
        <text>a 2'-deoxyadenosine in DNA + S-adenosyl-L-methionine = an N(6)-methyl-2'-deoxyadenosine in DNA + S-adenosyl-L-homocysteine + H(+)</text>
        <dbReference type="Rhea" id="RHEA:15197"/>
        <dbReference type="Rhea" id="RHEA-COMP:12418"/>
        <dbReference type="Rhea" id="RHEA-COMP:12419"/>
        <dbReference type="ChEBI" id="CHEBI:15378"/>
        <dbReference type="ChEBI" id="CHEBI:57856"/>
        <dbReference type="ChEBI" id="CHEBI:59789"/>
        <dbReference type="ChEBI" id="CHEBI:90615"/>
        <dbReference type="ChEBI" id="CHEBI:90616"/>
        <dbReference type="EC" id="2.1.1.72"/>
    </reaction>
</comment>
<dbReference type="GO" id="GO:0003677">
    <property type="term" value="F:DNA binding"/>
    <property type="evidence" value="ECO:0007669"/>
    <property type="project" value="UniProtKB-KW"/>
</dbReference>
<name>K0X1I9_9BACT</name>
<dbReference type="Proteomes" id="UP000006044">
    <property type="component" value="Unassembled WGS sequence"/>
</dbReference>
<dbReference type="InterPro" id="IPR029063">
    <property type="entry name" value="SAM-dependent_MTases_sf"/>
</dbReference>
<dbReference type="Gene3D" id="3.40.50.150">
    <property type="entry name" value="Vaccinia Virus protein VP39"/>
    <property type="match status" value="1"/>
</dbReference>
<gene>
    <name evidence="9" type="ORF">HMPREF9448_00773</name>
</gene>
<dbReference type="EMBL" id="ADLE01000006">
    <property type="protein sequence ID" value="EJZ65392.1"/>
    <property type="molecule type" value="Genomic_DNA"/>
</dbReference>
<dbReference type="GO" id="GO:0009007">
    <property type="term" value="F:site-specific DNA-methyltransferase (adenine-specific) activity"/>
    <property type="evidence" value="ECO:0007669"/>
    <property type="project" value="UniProtKB-EC"/>
</dbReference>
<reference evidence="9 10" key="1">
    <citation type="submission" date="2012-08" db="EMBL/GenBank/DDBJ databases">
        <title>The Genome Sequence of Barnesiella intestinihominis YIT 11860.</title>
        <authorList>
            <consortium name="The Broad Institute Genome Sequencing Platform"/>
            <person name="Earl A."/>
            <person name="Ward D."/>
            <person name="Feldgarden M."/>
            <person name="Gevers D."/>
            <person name="Morotomi M."/>
            <person name="Walker B."/>
            <person name="Young S.K."/>
            <person name="Zeng Q."/>
            <person name="Gargeya S."/>
            <person name="Fitzgerald M."/>
            <person name="Haas B."/>
            <person name="Abouelleil A."/>
            <person name="Alvarado L."/>
            <person name="Arachchi H.M."/>
            <person name="Berlin A.M."/>
            <person name="Chapman S.B."/>
            <person name="Goldberg J."/>
            <person name="Griggs A."/>
            <person name="Gujja S."/>
            <person name="Hansen M."/>
            <person name="Howarth C."/>
            <person name="Imamovic A."/>
            <person name="Larimer J."/>
            <person name="McCowen C."/>
            <person name="Montmayeur A."/>
            <person name="Murphy C."/>
            <person name="Neiman D."/>
            <person name="Pearson M."/>
            <person name="Priest M."/>
            <person name="Roberts A."/>
            <person name="Saif S."/>
            <person name="Shea T."/>
            <person name="Sisk P."/>
            <person name="Sykes S."/>
            <person name="Wortman J."/>
            <person name="Nusbaum C."/>
            <person name="Birren B."/>
        </authorList>
    </citation>
    <scope>NUCLEOTIDE SEQUENCE [LARGE SCALE GENOMIC DNA]</scope>
    <source>
        <strain evidence="9 10">YIT 11860</strain>
    </source>
</reference>
<dbReference type="PANTHER" id="PTHR33841">
    <property type="entry name" value="DNA METHYLTRANSFERASE YEEA-RELATED"/>
    <property type="match status" value="1"/>
</dbReference>
<dbReference type="HOGENOM" id="CLU_030414_0_0_10"/>
<dbReference type="PRINTS" id="PR00507">
    <property type="entry name" value="N12N6MTFRASE"/>
</dbReference>
<evidence type="ECO:0000313" key="10">
    <source>
        <dbReference type="Proteomes" id="UP000006044"/>
    </source>
</evidence>
<evidence type="ECO:0000256" key="6">
    <source>
        <dbReference type="ARBA" id="ARBA00023125"/>
    </source>
</evidence>
<accession>K0X1I9</accession>
<proteinExistence type="predicted"/>
<dbReference type="InterPro" id="IPR011639">
    <property type="entry name" value="MethylTrfase_TaqI-like_dom"/>
</dbReference>
<keyword evidence="2" id="KW-0489">Methyltransferase</keyword>
<keyword evidence="10" id="KW-1185">Reference proteome</keyword>
<evidence type="ECO:0000259" key="8">
    <source>
        <dbReference type="Pfam" id="PF07669"/>
    </source>
</evidence>
<dbReference type="InterPro" id="IPR002052">
    <property type="entry name" value="DNA_methylase_N6_adenine_CS"/>
</dbReference>
<keyword evidence="3" id="KW-0808">Transferase</keyword>
<dbReference type="SUPFAM" id="SSF53335">
    <property type="entry name" value="S-adenosyl-L-methionine-dependent methyltransferases"/>
    <property type="match status" value="1"/>
</dbReference>
<dbReference type="eggNOG" id="COG0827">
    <property type="taxonomic scope" value="Bacteria"/>
</dbReference>
<evidence type="ECO:0000256" key="4">
    <source>
        <dbReference type="ARBA" id="ARBA00022691"/>
    </source>
</evidence>
<evidence type="ECO:0000256" key="2">
    <source>
        <dbReference type="ARBA" id="ARBA00022603"/>
    </source>
</evidence>
<keyword evidence="5" id="KW-0680">Restriction system</keyword>
<evidence type="ECO:0000256" key="3">
    <source>
        <dbReference type="ARBA" id="ARBA00022679"/>
    </source>
</evidence>
<dbReference type="OrthoDB" id="9814572at2"/>
<dbReference type="STRING" id="742726.HMPREF9448_00773"/>
<protein>
    <recommendedName>
        <fullName evidence="1">site-specific DNA-methyltransferase (adenine-specific)</fullName>
        <ecNumber evidence="1">2.1.1.72</ecNumber>
    </recommendedName>
</protein>
<feature type="domain" description="Type II methyltransferase M.TaqI-like" evidence="8">
    <location>
        <begin position="88"/>
        <end position="219"/>
    </location>
</feature>
<dbReference type="GeneID" id="77848093"/>